<evidence type="ECO:0000313" key="1">
    <source>
        <dbReference type="EMBL" id="KKU83460.1"/>
    </source>
</evidence>
<gene>
    <name evidence="1" type="ORF">UY11_C0019G0005</name>
</gene>
<organism evidence="1 2">
    <name type="scientific">Candidatus Amesbacteria bacterium GW2011_GWC2_47_8</name>
    <dbReference type="NCBI Taxonomy" id="1618367"/>
    <lineage>
        <taxon>Bacteria</taxon>
        <taxon>Candidatus Amesiibacteriota</taxon>
    </lineage>
</organism>
<comment type="caution">
    <text evidence="1">The sequence shown here is derived from an EMBL/GenBank/DDBJ whole genome shotgun (WGS) entry which is preliminary data.</text>
</comment>
<dbReference type="EMBL" id="LCOT01000019">
    <property type="protein sequence ID" value="KKU83460.1"/>
    <property type="molecule type" value="Genomic_DNA"/>
</dbReference>
<dbReference type="AlphaFoldDB" id="A0A0G1WMN2"/>
<dbReference type="Proteomes" id="UP000034265">
    <property type="component" value="Unassembled WGS sequence"/>
</dbReference>
<sequence>MASLEERVKSIEERNKRVEINKAWEVSWTRKIWEKYVNKLIKMEV</sequence>
<accession>A0A0G1WMN2</accession>
<evidence type="ECO:0000313" key="2">
    <source>
        <dbReference type="Proteomes" id="UP000034265"/>
    </source>
</evidence>
<reference evidence="1 2" key="1">
    <citation type="journal article" date="2015" name="Nature">
        <title>rRNA introns, odd ribosomes, and small enigmatic genomes across a large radiation of phyla.</title>
        <authorList>
            <person name="Brown C.T."/>
            <person name="Hug L.A."/>
            <person name="Thomas B.C."/>
            <person name="Sharon I."/>
            <person name="Castelle C.J."/>
            <person name="Singh A."/>
            <person name="Wilkins M.J."/>
            <person name="Williams K.H."/>
            <person name="Banfield J.F."/>
        </authorList>
    </citation>
    <scope>NUCLEOTIDE SEQUENCE [LARGE SCALE GENOMIC DNA]</scope>
</reference>
<proteinExistence type="predicted"/>
<protein>
    <submittedName>
        <fullName evidence="1">Uncharacterized protein</fullName>
    </submittedName>
</protein>
<name>A0A0G1WMN2_9BACT</name>